<dbReference type="EMBL" id="KZ505990">
    <property type="protein sequence ID" value="PKU42494.1"/>
    <property type="molecule type" value="Genomic_DNA"/>
</dbReference>
<dbReference type="InterPro" id="IPR035699">
    <property type="entry name" value="AAA_6"/>
</dbReference>
<reference evidence="3" key="2">
    <citation type="submission" date="2017-12" db="EMBL/GenBank/DDBJ databases">
        <title>Genome sequence of the Bar-tailed Godwit (Limosa lapponica baueri).</title>
        <authorList>
            <person name="Lima N.C.B."/>
            <person name="Parody-Merino A.M."/>
            <person name="Battley P.F."/>
            <person name="Fidler A.E."/>
            <person name="Prosdocimi F."/>
        </authorList>
    </citation>
    <scope>NUCLEOTIDE SEQUENCE [LARGE SCALE GENOMIC DNA]</scope>
</reference>
<protein>
    <submittedName>
        <fullName evidence="2">Dynein heavy chain axonemal-like</fullName>
    </submittedName>
</protein>
<dbReference type="PANTHER" id="PTHR22878">
    <property type="entry name" value="DYNEIN HEAVY CHAIN 6, AXONEMAL-LIKE-RELATED"/>
    <property type="match status" value="1"/>
</dbReference>
<sequence>MIHSQDEGIGKDGWMGQRLAGADLPPNARPQLWTRQYYGNVLSFDLTCKNLQGPYPYLIWENKKKGRDSKPMENLVDIMPGKLSRKLDSTAEKLLERGVHGPKCIVLNCSDGRDCKAMGKFFKGLAQSGALVCFDEFNRIELEVIVVPVS</sequence>
<dbReference type="InterPro" id="IPR027417">
    <property type="entry name" value="P-loop_NTPase"/>
</dbReference>
<evidence type="ECO:0000259" key="1">
    <source>
        <dbReference type="Pfam" id="PF12774"/>
    </source>
</evidence>
<dbReference type="AlphaFoldDB" id="A0A2I0U8U3"/>
<dbReference type="GO" id="GO:0051959">
    <property type="term" value="F:dynein light intermediate chain binding"/>
    <property type="evidence" value="ECO:0007669"/>
    <property type="project" value="InterPro"/>
</dbReference>
<keyword evidence="3" id="KW-1185">Reference proteome</keyword>
<proteinExistence type="predicted"/>
<accession>A0A2I0U8U3</accession>
<dbReference type="Proteomes" id="UP000233556">
    <property type="component" value="Unassembled WGS sequence"/>
</dbReference>
<gene>
    <name evidence="2" type="ORF">llap_7209</name>
</gene>
<organism evidence="2 3">
    <name type="scientific">Limosa lapponica baueri</name>
    <dbReference type="NCBI Taxonomy" id="1758121"/>
    <lineage>
        <taxon>Eukaryota</taxon>
        <taxon>Metazoa</taxon>
        <taxon>Chordata</taxon>
        <taxon>Craniata</taxon>
        <taxon>Vertebrata</taxon>
        <taxon>Euteleostomi</taxon>
        <taxon>Archelosauria</taxon>
        <taxon>Archosauria</taxon>
        <taxon>Dinosauria</taxon>
        <taxon>Saurischia</taxon>
        <taxon>Theropoda</taxon>
        <taxon>Coelurosauria</taxon>
        <taxon>Aves</taxon>
        <taxon>Neognathae</taxon>
        <taxon>Neoaves</taxon>
        <taxon>Charadriiformes</taxon>
        <taxon>Scolopacidae</taxon>
        <taxon>Limosa</taxon>
    </lineage>
</organism>
<reference evidence="3" key="1">
    <citation type="submission" date="2017-11" db="EMBL/GenBank/DDBJ databases">
        <authorList>
            <person name="Lima N.C."/>
            <person name="Parody-Merino A.M."/>
            <person name="Battley P.F."/>
            <person name="Fidler A.E."/>
            <person name="Prosdocimi F."/>
        </authorList>
    </citation>
    <scope>NUCLEOTIDE SEQUENCE [LARGE SCALE GENOMIC DNA]</scope>
</reference>
<dbReference type="OrthoDB" id="5593012at2759"/>
<evidence type="ECO:0000313" key="2">
    <source>
        <dbReference type="EMBL" id="PKU42494.1"/>
    </source>
</evidence>
<dbReference type="Gene3D" id="3.40.50.300">
    <property type="entry name" value="P-loop containing nucleotide triphosphate hydrolases"/>
    <property type="match status" value="1"/>
</dbReference>
<dbReference type="GO" id="GO:0045505">
    <property type="term" value="F:dynein intermediate chain binding"/>
    <property type="evidence" value="ECO:0007669"/>
    <property type="project" value="InterPro"/>
</dbReference>
<evidence type="ECO:0000313" key="3">
    <source>
        <dbReference type="Proteomes" id="UP000233556"/>
    </source>
</evidence>
<dbReference type="Pfam" id="PF12774">
    <property type="entry name" value="AAA_6"/>
    <property type="match status" value="1"/>
</dbReference>
<dbReference type="GO" id="GO:0005524">
    <property type="term" value="F:ATP binding"/>
    <property type="evidence" value="ECO:0007669"/>
    <property type="project" value="InterPro"/>
</dbReference>
<name>A0A2I0U8U3_LIMLA</name>
<dbReference type="GO" id="GO:0030286">
    <property type="term" value="C:dynein complex"/>
    <property type="evidence" value="ECO:0007669"/>
    <property type="project" value="InterPro"/>
</dbReference>
<feature type="domain" description="Dynein heavy chain hydrolytic ATP-binding dynein motor region" evidence="1">
    <location>
        <begin position="101"/>
        <end position="146"/>
    </location>
</feature>
<dbReference type="InterPro" id="IPR026983">
    <property type="entry name" value="DHC"/>
</dbReference>
<dbReference type="PANTHER" id="PTHR22878:SF70">
    <property type="entry name" value="DYNEIN HEAVY CHAIN 2, AXONEMAL"/>
    <property type="match status" value="1"/>
</dbReference>
<dbReference type="GO" id="GO:0007018">
    <property type="term" value="P:microtubule-based movement"/>
    <property type="evidence" value="ECO:0007669"/>
    <property type="project" value="InterPro"/>
</dbReference>